<dbReference type="AlphaFoldDB" id="A0A5N5QV11"/>
<reference evidence="3 4" key="1">
    <citation type="journal article" date="2019" name="Fungal Biol. Biotechnol.">
        <title>Draft genome sequence of fastidious pathogen Ceratobasidium theobromae, which causes vascular-streak dieback in Theobroma cacao.</title>
        <authorList>
            <person name="Ali S.S."/>
            <person name="Asman A."/>
            <person name="Shao J."/>
            <person name="Firmansyah A.P."/>
            <person name="Susilo A.W."/>
            <person name="Rosmana A."/>
            <person name="McMahon P."/>
            <person name="Junaid M."/>
            <person name="Guest D."/>
            <person name="Kheng T.Y."/>
            <person name="Meinhardt L.W."/>
            <person name="Bailey B.A."/>
        </authorList>
    </citation>
    <scope>NUCLEOTIDE SEQUENCE [LARGE SCALE GENOMIC DNA]</scope>
    <source>
        <strain evidence="3 4">CT2</strain>
    </source>
</reference>
<dbReference type="Proteomes" id="UP000383932">
    <property type="component" value="Unassembled WGS sequence"/>
</dbReference>
<evidence type="ECO:0000259" key="2">
    <source>
        <dbReference type="Pfam" id="PF09350"/>
    </source>
</evidence>
<dbReference type="PANTHER" id="PTHR39394:SF1">
    <property type="entry name" value="DNAJ HOMOLOGUE SUBFAMILY C MEMBER 28 CONSERVED DOMAIN-CONTAINING PROTEIN"/>
    <property type="match status" value="1"/>
</dbReference>
<comment type="caution">
    <text evidence="3">The sequence shown here is derived from an EMBL/GenBank/DDBJ whole genome shotgun (WGS) entry which is preliminary data.</text>
</comment>
<dbReference type="Pfam" id="PF09350">
    <property type="entry name" value="DJC28_CD"/>
    <property type="match status" value="1"/>
</dbReference>
<dbReference type="PANTHER" id="PTHR39394">
    <property type="entry name" value="YALI0E31793P"/>
    <property type="match status" value="1"/>
</dbReference>
<dbReference type="InterPro" id="IPR018961">
    <property type="entry name" value="DnaJ_homolog_subfam-C_membr-28"/>
</dbReference>
<dbReference type="OrthoDB" id="547796at2759"/>
<protein>
    <recommendedName>
        <fullName evidence="2">DnaJ homologue subfamily C member 28 conserved domain-containing protein</fullName>
    </recommendedName>
</protein>
<sequence>MLSKTKSLAFGSNIGRNTLVNNYLRHRLSHARYNSRSASAKLFADAEAEEREESNRSKPSRSDILLEKHENWDGEERIQDAVLRMLVDKYKPLRTGQIRTADEKLKAQAPQISGSPISQDWTDEHISETREQSDNTSYMSSITQDPDTPLQTDPPPASDPVPPWLVTFKVPSHAQTSIKFGNFISTPPRSVTSSDPSLDPTSARGRAKQKAEKRFAQGAGRINQARESILDYQGGMRGQEGRLRPNPVSMRGWNALIEERIQHAQATGMFDKIEGRGKPIPRTAEEMNPFVAREEFLMNRIVRKNDAAPPWVELQKGMAIAELRELIASGWIRRMVRILPLSNPTSVLENLTPESASRLRDVEWERQEEKFHDAAIRDANEAIRRYNTVAPYVVRKSLLARKSELDRCYVQAAERIVEDIQAHLAEGRHVPSADDTPVFGQASVGWDLRRWLSNAVKQVYTRFSNVVARRMY</sequence>
<keyword evidence="4" id="KW-1185">Reference proteome</keyword>
<feature type="region of interest" description="Disordered" evidence="1">
    <location>
        <begin position="185"/>
        <end position="217"/>
    </location>
</feature>
<feature type="compositionally biased region" description="Polar residues" evidence="1">
    <location>
        <begin position="110"/>
        <end position="120"/>
    </location>
</feature>
<proteinExistence type="predicted"/>
<feature type="domain" description="DnaJ homologue subfamily C member 28 conserved" evidence="2">
    <location>
        <begin position="256"/>
        <end position="319"/>
    </location>
</feature>
<name>A0A5N5QV11_9AGAM</name>
<evidence type="ECO:0000313" key="4">
    <source>
        <dbReference type="Proteomes" id="UP000383932"/>
    </source>
</evidence>
<feature type="compositionally biased region" description="Basic and acidic residues" evidence="1">
    <location>
        <begin position="122"/>
        <end position="133"/>
    </location>
</feature>
<accession>A0A5N5QV11</accession>
<evidence type="ECO:0000256" key="1">
    <source>
        <dbReference type="SAM" id="MobiDB-lite"/>
    </source>
</evidence>
<organism evidence="3 4">
    <name type="scientific">Ceratobasidium theobromae</name>
    <dbReference type="NCBI Taxonomy" id="1582974"/>
    <lineage>
        <taxon>Eukaryota</taxon>
        <taxon>Fungi</taxon>
        <taxon>Dikarya</taxon>
        <taxon>Basidiomycota</taxon>
        <taxon>Agaricomycotina</taxon>
        <taxon>Agaricomycetes</taxon>
        <taxon>Cantharellales</taxon>
        <taxon>Ceratobasidiaceae</taxon>
        <taxon>Ceratobasidium</taxon>
    </lineage>
</organism>
<evidence type="ECO:0000313" key="3">
    <source>
        <dbReference type="EMBL" id="KAB5595411.1"/>
    </source>
</evidence>
<dbReference type="EMBL" id="SSOP01000009">
    <property type="protein sequence ID" value="KAB5595411.1"/>
    <property type="molecule type" value="Genomic_DNA"/>
</dbReference>
<gene>
    <name evidence="3" type="ORF">CTheo_1088</name>
</gene>
<feature type="region of interest" description="Disordered" evidence="1">
    <location>
        <begin position="101"/>
        <end position="158"/>
    </location>
</feature>
<feature type="compositionally biased region" description="Polar residues" evidence="1">
    <location>
        <begin position="185"/>
        <end position="200"/>
    </location>
</feature>